<dbReference type="InterPro" id="IPR023765">
    <property type="entry name" value="SBP_5_CS"/>
</dbReference>
<comment type="caution">
    <text evidence="7">The sequence shown here is derived from an EMBL/GenBank/DDBJ whole genome shotgun (WGS) entry which is preliminary data.</text>
</comment>
<dbReference type="Pfam" id="PF00496">
    <property type="entry name" value="SBP_bac_5"/>
    <property type="match status" value="1"/>
</dbReference>
<dbReference type="RefSeq" id="WP_209738541.1">
    <property type="nucleotide sequence ID" value="NZ_CP072611.1"/>
</dbReference>
<feature type="chain" id="PRO_5047109125" evidence="5">
    <location>
        <begin position="24"/>
        <end position="524"/>
    </location>
</feature>
<protein>
    <submittedName>
        <fullName evidence="7">ABC transporter substrate-binding protein</fullName>
    </submittedName>
</protein>
<keyword evidence="8" id="KW-1185">Reference proteome</keyword>
<organism evidence="7 8">
    <name type="scientific">Aureimonas populi</name>
    <dbReference type="NCBI Taxonomy" id="1701758"/>
    <lineage>
        <taxon>Bacteria</taxon>
        <taxon>Pseudomonadati</taxon>
        <taxon>Pseudomonadota</taxon>
        <taxon>Alphaproteobacteria</taxon>
        <taxon>Hyphomicrobiales</taxon>
        <taxon>Aurantimonadaceae</taxon>
        <taxon>Aureimonas</taxon>
    </lineage>
</organism>
<evidence type="ECO:0000259" key="6">
    <source>
        <dbReference type="Pfam" id="PF00496"/>
    </source>
</evidence>
<evidence type="ECO:0000313" key="7">
    <source>
        <dbReference type="EMBL" id="MFD2237557.1"/>
    </source>
</evidence>
<dbReference type="Gene3D" id="3.10.105.10">
    <property type="entry name" value="Dipeptide-binding Protein, Domain 3"/>
    <property type="match status" value="1"/>
</dbReference>
<feature type="signal peptide" evidence="5">
    <location>
        <begin position="1"/>
        <end position="23"/>
    </location>
</feature>
<evidence type="ECO:0000256" key="5">
    <source>
        <dbReference type="SAM" id="SignalP"/>
    </source>
</evidence>
<dbReference type="EMBL" id="JBHUIJ010000010">
    <property type="protein sequence ID" value="MFD2237557.1"/>
    <property type="molecule type" value="Genomic_DNA"/>
</dbReference>
<name>A0ABW5CNI1_9HYPH</name>
<dbReference type="InterPro" id="IPR000914">
    <property type="entry name" value="SBP_5_dom"/>
</dbReference>
<dbReference type="PANTHER" id="PTHR30290:SF9">
    <property type="entry name" value="OLIGOPEPTIDE-BINDING PROTEIN APPA"/>
    <property type="match status" value="1"/>
</dbReference>
<dbReference type="PANTHER" id="PTHR30290">
    <property type="entry name" value="PERIPLASMIC BINDING COMPONENT OF ABC TRANSPORTER"/>
    <property type="match status" value="1"/>
</dbReference>
<dbReference type="Gene3D" id="3.40.190.10">
    <property type="entry name" value="Periplasmic binding protein-like II"/>
    <property type="match status" value="1"/>
</dbReference>
<comment type="subcellular location">
    <subcellularLocation>
        <location evidence="1">Periplasm</location>
    </subcellularLocation>
</comment>
<dbReference type="Gene3D" id="3.90.76.10">
    <property type="entry name" value="Dipeptide-binding Protein, Domain 1"/>
    <property type="match status" value="1"/>
</dbReference>
<evidence type="ECO:0000256" key="1">
    <source>
        <dbReference type="ARBA" id="ARBA00004418"/>
    </source>
</evidence>
<dbReference type="SUPFAM" id="SSF53850">
    <property type="entry name" value="Periplasmic binding protein-like II"/>
    <property type="match status" value="1"/>
</dbReference>
<accession>A0ABW5CNI1</accession>
<evidence type="ECO:0000256" key="4">
    <source>
        <dbReference type="ARBA" id="ARBA00022729"/>
    </source>
</evidence>
<evidence type="ECO:0000313" key="8">
    <source>
        <dbReference type="Proteomes" id="UP001597371"/>
    </source>
</evidence>
<sequence length="524" mass="56257">MNAFKTTILAGFAALAMAGTALAQDVTIGRATEPSSIDPHFSRSANNQMTSSDIFDRLVMSDPQLQISPGLALSWTNLDPLTWEIKLREGVKFHDGSDFTAEDVVYSLERVKDIPNSPAPYTDMVASVEAYEVVDPLTLRVKTRTPAPALIEEIGRVFIVSRAAAEGKSIDDFNSGAAAIGTGPYKFERWTPGEQLVLARNEDYWGERPDFENVTLRFIANDAARVAAFLSGSVDLIDAVPPADLDRLQNTSGVNVESIDSGRLIYLGINQRPGAVPFFVDLSGQPLDPSPARDPRVRKALSKLIDRQLIIDRLINGSGTAAGQLVPEGIGGHVADLPADEADVEGAKALLAEAGYAEGFGITVHSSNDRFAGDGDIAQALGQMFARGGLTVNGVVTQPYNVYAANASKGEFGAFVFSLGTSTPDAAPNLSALLETYSQEAGTGSFNRMRYSNPEFDAALATALEDFDTQGRIDGLEAATRIAFEDMAIVPLFWQRVHWAAREGFGYTPNMSEYTTAAWTLSAN</sequence>
<gene>
    <name evidence="7" type="ORF">ACFSKQ_08775</name>
</gene>
<dbReference type="Proteomes" id="UP001597371">
    <property type="component" value="Unassembled WGS sequence"/>
</dbReference>
<dbReference type="PIRSF" id="PIRSF002741">
    <property type="entry name" value="MppA"/>
    <property type="match status" value="1"/>
</dbReference>
<dbReference type="InterPro" id="IPR039424">
    <property type="entry name" value="SBP_5"/>
</dbReference>
<evidence type="ECO:0000256" key="3">
    <source>
        <dbReference type="ARBA" id="ARBA00022448"/>
    </source>
</evidence>
<keyword evidence="4 5" id="KW-0732">Signal</keyword>
<proteinExistence type="inferred from homology"/>
<dbReference type="InterPro" id="IPR030678">
    <property type="entry name" value="Peptide/Ni-bd"/>
</dbReference>
<comment type="similarity">
    <text evidence="2">Belongs to the bacterial solute-binding protein 5 family.</text>
</comment>
<dbReference type="CDD" id="cd08498">
    <property type="entry name" value="PBP2_NikA_DppA_OppA_like_2"/>
    <property type="match status" value="1"/>
</dbReference>
<reference evidence="8" key="1">
    <citation type="journal article" date="2019" name="Int. J. Syst. Evol. Microbiol.">
        <title>The Global Catalogue of Microorganisms (GCM) 10K type strain sequencing project: providing services to taxonomists for standard genome sequencing and annotation.</title>
        <authorList>
            <consortium name="The Broad Institute Genomics Platform"/>
            <consortium name="The Broad Institute Genome Sequencing Center for Infectious Disease"/>
            <person name="Wu L."/>
            <person name="Ma J."/>
        </authorList>
    </citation>
    <scope>NUCLEOTIDE SEQUENCE [LARGE SCALE GENOMIC DNA]</scope>
    <source>
        <strain evidence="8">ZS-35-S2</strain>
    </source>
</reference>
<keyword evidence="3" id="KW-0813">Transport</keyword>
<dbReference type="PROSITE" id="PS01040">
    <property type="entry name" value="SBP_BACTERIAL_5"/>
    <property type="match status" value="1"/>
</dbReference>
<feature type="domain" description="Solute-binding protein family 5" evidence="6">
    <location>
        <begin position="67"/>
        <end position="435"/>
    </location>
</feature>
<evidence type="ECO:0000256" key="2">
    <source>
        <dbReference type="ARBA" id="ARBA00005695"/>
    </source>
</evidence>